<dbReference type="AlphaFoldDB" id="A0A699ZZH0"/>
<evidence type="ECO:0000256" key="1">
    <source>
        <dbReference type="SAM" id="MobiDB-lite"/>
    </source>
</evidence>
<reference evidence="2 3" key="1">
    <citation type="submission" date="2020-02" db="EMBL/GenBank/DDBJ databases">
        <title>Draft genome sequence of Haematococcus lacustris strain NIES-144.</title>
        <authorList>
            <person name="Morimoto D."/>
            <person name="Nakagawa S."/>
            <person name="Yoshida T."/>
            <person name="Sawayama S."/>
        </authorList>
    </citation>
    <scope>NUCLEOTIDE SEQUENCE [LARGE SCALE GENOMIC DNA]</scope>
    <source>
        <strain evidence="2 3">NIES-144</strain>
    </source>
</reference>
<dbReference type="Proteomes" id="UP000485058">
    <property type="component" value="Unassembled WGS sequence"/>
</dbReference>
<gene>
    <name evidence="2" type="ORF">HaLaN_21951</name>
</gene>
<name>A0A699ZZH0_HAELA</name>
<organism evidence="2 3">
    <name type="scientific">Haematococcus lacustris</name>
    <name type="common">Green alga</name>
    <name type="synonym">Haematococcus pluvialis</name>
    <dbReference type="NCBI Taxonomy" id="44745"/>
    <lineage>
        <taxon>Eukaryota</taxon>
        <taxon>Viridiplantae</taxon>
        <taxon>Chlorophyta</taxon>
        <taxon>core chlorophytes</taxon>
        <taxon>Chlorophyceae</taxon>
        <taxon>CS clade</taxon>
        <taxon>Chlamydomonadales</taxon>
        <taxon>Haematococcaceae</taxon>
        <taxon>Haematococcus</taxon>
    </lineage>
</organism>
<protein>
    <submittedName>
        <fullName evidence="2">Uncharacterized protein</fullName>
    </submittedName>
</protein>
<feature type="region of interest" description="Disordered" evidence="1">
    <location>
        <begin position="44"/>
        <end position="85"/>
    </location>
</feature>
<evidence type="ECO:0000313" key="3">
    <source>
        <dbReference type="Proteomes" id="UP000485058"/>
    </source>
</evidence>
<feature type="non-terminal residue" evidence="2">
    <location>
        <position position="1"/>
    </location>
</feature>
<sequence>MVELWHCPPVGNTRPAYVGHFPRGHRNLSIFAKSKSLIEATFRNGSAKEAKESRRIAHNSQDEVAARTSQQQTGPNTPPSIRHQR</sequence>
<dbReference type="EMBL" id="BLLF01002472">
    <property type="protein sequence ID" value="GFH24204.1"/>
    <property type="molecule type" value="Genomic_DNA"/>
</dbReference>
<feature type="compositionally biased region" description="Basic and acidic residues" evidence="1">
    <location>
        <begin position="46"/>
        <end position="65"/>
    </location>
</feature>
<accession>A0A699ZZH0</accession>
<evidence type="ECO:0000313" key="2">
    <source>
        <dbReference type="EMBL" id="GFH24204.1"/>
    </source>
</evidence>
<proteinExistence type="predicted"/>
<comment type="caution">
    <text evidence="2">The sequence shown here is derived from an EMBL/GenBank/DDBJ whole genome shotgun (WGS) entry which is preliminary data.</text>
</comment>
<keyword evidence="3" id="KW-1185">Reference proteome</keyword>